<dbReference type="AlphaFoldDB" id="A0A1D2VET0"/>
<dbReference type="EMBL" id="KV454483">
    <property type="protein sequence ID" value="ODV60184.1"/>
    <property type="molecule type" value="Genomic_DNA"/>
</dbReference>
<comment type="subcellular location">
    <subcellularLocation>
        <location evidence="1 9">Endoplasmic reticulum membrane</location>
        <topology evidence="1 9">Multi-pass membrane protein</topology>
    </subcellularLocation>
</comment>
<name>A0A1D2VET0_9ASCO</name>
<evidence type="ECO:0000256" key="6">
    <source>
        <dbReference type="ARBA" id="ARBA00022989"/>
    </source>
</evidence>
<dbReference type="PROSITE" id="PS50065">
    <property type="entry name" value="HMG_COA_REDUCTASE_4"/>
    <property type="match status" value="1"/>
</dbReference>
<dbReference type="GO" id="GO:0005778">
    <property type="term" value="C:peroxisomal membrane"/>
    <property type="evidence" value="ECO:0007669"/>
    <property type="project" value="TreeGrafter"/>
</dbReference>
<keyword evidence="7 9" id="KW-0560">Oxidoreductase</keyword>
<dbReference type="GO" id="GO:0005789">
    <property type="term" value="C:endoplasmic reticulum membrane"/>
    <property type="evidence" value="ECO:0007669"/>
    <property type="project" value="UniProtKB-SubCell"/>
</dbReference>
<feature type="transmembrane region" description="Helical" evidence="9">
    <location>
        <begin position="372"/>
        <end position="394"/>
    </location>
</feature>
<dbReference type="EC" id="1.1.1.34" evidence="9"/>
<dbReference type="GO" id="GO:0005635">
    <property type="term" value="C:nuclear envelope"/>
    <property type="evidence" value="ECO:0007669"/>
    <property type="project" value="UniProtKB-ARBA"/>
</dbReference>
<dbReference type="Pfam" id="PF00368">
    <property type="entry name" value="HMG-CoA_red"/>
    <property type="match status" value="1"/>
</dbReference>
<dbReference type="SUPFAM" id="SSF56542">
    <property type="entry name" value="Substrate-binding domain of HMG-CoA reductase"/>
    <property type="match status" value="1"/>
</dbReference>
<evidence type="ECO:0000256" key="9">
    <source>
        <dbReference type="RuleBase" id="RU361219"/>
    </source>
</evidence>
<evidence type="ECO:0000256" key="2">
    <source>
        <dbReference type="ARBA" id="ARBA00007661"/>
    </source>
</evidence>
<dbReference type="PANTHER" id="PTHR10572">
    <property type="entry name" value="3-HYDROXY-3-METHYLGLUTARYL-COENZYME A REDUCTASE"/>
    <property type="match status" value="1"/>
</dbReference>
<dbReference type="GO" id="GO:0015936">
    <property type="term" value="P:coenzyme A metabolic process"/>
    <property type="evidence" value="ECO:0007669"/>
    <property type="project" value="InterPro"/>
</dbReference>
<dbReference type="PRINTS" id="PR00071">
    <property type="entry name" value="HMGCOARDTASE"/>
</dbReference>
<keyword evidence="3 9" id="KW-0812">Transmembrane</keyword>
<feature type="region of interest" description="Disordered" evidence="10">
    <location>
        <begin position="656"/>
        <end position="701"/>
    </location>
</feature>
<dbReference type="Proteomes" id="UP000095038">
    <property type="component" value="Unassembled WGS sequence"/>
</dbReference>
<dbReference type="InterPro" id="IPR009029">
    <property type="entry name" value="HMG_CoA_Rdtase_sub-bd_dom_sf"/>
</dbReference>
<dbReference type="InterPro" id="IPR004554">
    <property type="entry name" value="HMG_CoA_Rdtase_eu_arc"/>
</dbReference>
<dbReference type="PROSITE" id="PS50156">
    <property type="entry name" value="SSD"/>
    <property type="match status" value="1"/>
</dbReference>
<dbReference type="Pfam" id="PF13323">
    <property type="entry name" value="HPIH"/>
    <property type="match status" value="1"/>
</dbReference>
<evidence type="ECO:0000259" key="11">
    <source>
        <dbReference type="PROSITE" id="PS50156"/>
    </source>
</evidence>
<dbReference type="FunFam" id="3.90.770.10:FF:000001">
    <property type="entry name" value="3-hydroxy-3-methylglutaryl coenzyme A reductase"/>
    <property type="match status" value="1"/>
</dbReference>
<evidence type="ECO:0000256" key="1">
    <source>
        <dbReference type="ARBA" id="ARBA00004477"/>
    </source>
</evidence>
<dbReference type="InParanoid" id="A0A1D2VET0"/>
<feature type="transmembrane region" description="Helical" evidence="9">
    <location>
        <begin position="555"/>
        <end position="577"/>
    </location>
</feature>
<dbReference type="RefSeq" id="XP_020046491.1">
    <property type="nucleotide sequence ID" value="XM_020193577.1"/>
</dbReference>
<dbReference type="STRING" id="1344418.A0A1D2VET0"/>
<dbReference type="CDD" id="cd00643">
    <property type="entry name" value="HMG-CoA_reductase_classI"/>
    <property type="match status" value="1"/>
</dbReference>
<dbReference type="InterPro" id="IPR053958">
    <property type="entry name" value="HMGCR/SNAP/NPC1-like_SSD"/>
</dbReference>
<reference evidence="13" key="1">
    <citation type="submission" date="2016-05" db="EMBL/GenBank/DDBJ databases">
        <title>Comparative genomics of biotechnologically important yeasts.</title>
        <authorList>
            <consortium name="DOE Joint Genome Institute"/>
            <person name="Riley R."/>
            <person name="Haridas S."/>
            <person name="Wolfe K.H."/>
            <person name="Lopes M.R."/>
            <person name="Hittinger C.T."/>
            <person name="Goker M."/>
            <person name="Salamov A."/>
            <person name="Wisecaver J."/>
            <person name="Long T.M."/>
            <person name="Aerts A.L."/>
            <person name="Barry K."/>
            <person name="Choi C."/>
            <person name="Clum A."/>
            <person name="Coughlan A.Y."/>
            <person name="Deshpande S."/>
            <person name="Douglass A.P."/>
            <person name="Hanson S.J."/>
            <person name="Klenk H.-P."/>
            <person name="Labutti K."/>
            <person name="Lapidus A."/>
            <person name="Lindquist E."/>
            <person name="Lipzen A."/>
            <person name="Meier-Kolthoff J.P."/>
            <person name="Ohm R.A."/>
            <person name="Otillar R.P."/>
            <person name="Pangilinan J."/>
            <person name="Peng Y."/>
            <person name="Rokas A."/>
            <person name="Rosa C.A."/>
            <person name="Scheuner C."/>
            <person name="Sibirny A.A."/>
            <person name="Slot J.C."/>
            <person name="Stielow J.B."/>
            <person name="Sun H."/>
            <person name="Kurtzman C.P."/>
            <person name="Blackwell M."/>
            <person name="Grigoriev I.V."/>
            <person name="Jeffries T.W."/>
        </authorList>
    </citation>
    <scope>NUCLEOTIDE SEQUENCE [LARGE SCALE GENOMIC DNA]</scope>
    <source>
        <strain evidence="13">DSM 1968</strain>
    </source>
</reference>
<feature type="transmembrane region" description="Helical" evidence="9">
    <location>
        <begin position="294"/>
        <end position="315"/>
    </location>
</feature>
<accession>A0A1D2VET0</accession>
<dbReference type="PROSITE" id="PS01192">
    <property type="entry name" value="HMG_COA_REDUCTASE_3"/>
    <property type="match status" value="1"/>
</dbReference>
<dbReference type="InterPro" id="IPR023076">
    <property type="entry name" value="HMG_CoA_Rdtase_CS"/>
</dbReference>
<dbReference type="GO" id="GO:0006696">
    <property type="term" value="P:ergosterol biosynthetic process"/>
    <property type="evidence" value="ECO:0007669"/>
    <property type="project" value="UniProtKB-ARBA"/>
</dbReference>
<dbReference type="NCBIfam" id="TIGR00533">
    <property type="entry name" value="HMG_CoA_R_NADP"/>
    <property type="match status" value="1"/>
</dbReference>
<evidence type="ECO:0000256" key="10">
    <source>
        <dbReference type="SAM" id="MobiDB-lite"/>
    </source>
</evidence>
<evidence type="ECO:0000313" key="13">
    <source>
        <dbReference type="Proteomes" id="UP000095038"/>
    </source>
</evidence>
<dbReference type="FunFam" id="3.30.70.420:FF:000001">
    <property type="entry name" value="3-hydroxy-3-methylglutaryl coenzyme A reductase"/>
    <property type="match status" value="1"/>
</dbReference>
<feature type="transmembrane region" description="Helical" evidence="9">
    <location>
        <begin position="225"/>
        <end position="247"/>
    </location>
</feature>
<feature type="compositionally biased region" description="Basic residues" evidence="10">
    <location>
        <begin position="679"/>
        <end position="689"/>
    </location>
</feature>
<evidence type="ECO:0000256" key="7">
    <source>
        <dbReference type="ARBA" id="ARBA00023002"/>
    </source>
</evidence>
<dbReference type="UniPathway" id="UPA00058">
    <property type="reaction ID" value="UER00103"/>
</dbReference>
<dbReference type="InterPro" id="IPR000731">
    <property type="entry name" value="SSD"/>
</dbReference>
<dbReference type="SUPFAM" id="SSF55035">
    <property type="entry name" value="NAD-binding domain of HMG-CoA reductase"/>
    <property type="match status" value="1"/>
</dbReference>
<evidence type="ECO:0000313" key="12">
    <source>
        <dbReference type="EMBL" id="ODV60184.1"/>
    </source>
</evidence>
<dbReference type="GO" id="GO:0004420">
    <property type="term" value="F:hydroxymethylglutaryl-CoA reductase (NADPH) activity"/>
    <property type="evidence" value="ECO:0007669"/>
    <property type="project" value="UniProtKB-EC"/>
</dbReference>
<proteinExistence type="inferred from homology"/>
<comment type="catalytic activity">
    <reaction evidence="9">
        <text>(R)-mevalonate + 2 NADP(+) + CoA = (3S)-3-hydroxy-3-methylglutaryl-CoA + 2 NADPH + 2 H(+)</text>
        <dbReference type="Rhea" id="RHEA:15989"/>
        <dbReference type="ChEBI" id="CHEBI:15378"/>
        <dbReference type="ChEBI" id="CHEBI:36464"/>
        <dbReference type="ChEBI" id="CHEBI:43074"/>
        <dbReference type="ChEBI" id="CHEBI:57287"/>
        <dbReference type="ChEBI" id="CHEBI:57783"/>
        <dbReference type="ChEBI" id="CHEBI:58349"/>
        <dbReference type="EC" id="1.1.1.34"/>
    </reaction>
</comment>
<evidence type="ECO:0000256" key="4">
    <source>
        <dbReference type="ARBA" id="ARBA00022824"/>
    </source>
</evidence>
<keyword evidence="4 9" id="KW-0256">Endoplasmic reticulum</keyword>
<dbReference type="PROSITE" id="PS00066">
    <property type="entry name" value="HMG_COA_REDUCTASE_1"/>
    <property type="match status" value="1"/>
</dbReference>
<keyword evidence="6 9" id="KW-1133">Transmembrane helix</keyword>
<comment type="pathway">
    <text evidence="9">Metabolic intermediate biosynthesis; (R)-mevalonate biosynthesis; (R)-mevalonate from acetyl-CoA: step 3/3.</text>
</comment>
<evidence type="ECO:0000256" key="8">
    <source>
        <dbReference type="ARBA" id="ARBA00023136"/>
    </source>
</evidence>
<dbReference type="PROSITE" id="PS00318">
    <property type="entry name" value="HMG_COA_REDUCTASE_2"/>
    <property type="match status" value="1"/>
</dbReference>
<organism evidence="12 13">
    <name type="scientific">Ascoidea rubescens DSM 1968</name>
    <dbReference type="NCBI Taxonomy" id="1344418"/>
    <lineage>
        <taxon>Eukaryota</taxon>
        <taxon>Fungi</taxon>
        <taxon>Dikarya</taxon>
        <taxon>Ascomycota</taxon>
        <taxon>Saccharomycotina</taxon>
        <taxon>Saccharomycetes</taxon>
        <taxon>Ascoideaceae</taxon>
        <taxon>Ascoidea</taxon>
    </lineage>
</organism>
<keyword evidence="5 9" id="KW-0521">NADP</keyword>
<dbReference type="InterPro" id="IPR009023">
    <property type="entry name" value="HMG_CoA_Rdtase_NAD(P)-bd_sf"/>
</dbReference>
<dbReference type="GeneID" id="30967213"/>
<dbReference type="OrthoDB" id="310654at2759"/>
<evidence type="ECO:0000256" key="5">
    <source>
        <dbReference type="ARBA" id="ARBA00022857"/>
    </source>
</evidence>
<feature type="compositionally biased region" description="Low complexity" evidence="10">
    <location>
        <begin position="606"/>
        <end position="623"/>
    </location>
</feature>
<dbReference type="InterPro" id="IPR002202">
    <property type="entry name" value="HMG_CoA_Rdtase"/>
</dbReference>
<feature type="transmembrane region" description="Helical" evidence="9">
    <location>
        <begin position="444"/>
        <end position="463"/>
    </location>
</feature>
<keyword evidence="13" id="KW-1185">Reference proteome</keyword>
<dbReference type="Gene3D" id="1.10.3270.10">
    <property type="entry name" value="HMGR, N-terminal domain"/>
    <property type="match status" value="1"/>
</dbReference>
<dbReference type="InterPro" id="IPR025583">
    <property type="entry name" value="HMG-CoA_N_dom"/>
</dbReference>
<feature type="region of interest" description="Disordered" evidence="10">
    <location>
        <begin position="605"/>
        <end position="625"/>
    </location>
</feature>
<feature type="domain" description="SSD" evidence="11">
    <location>
        <begin position="227"/>
        <end position="394"/>
    </location>
</feature>
<dbReference type="PANTHER" id="PTHR10572:SF24">
    <property type="entry name" value="3-HYDROXY-3-METHYLGLUTARYL-COENZYME A REDUCTASE"/>
    <property type="match status" value="1"/>
</dbReference>
<dbReference type="FunCoup" id="A0A1D2VET0">
    <property type="interactions" value="277"/>
</dbReference>
<dbReference type="GO" id="GO:0008299">
    <property type="term" value="P:isoprenoid biosynthetic process"/>
    <property type="evidence" value="ECO:0007669"/>
    <property type="project" value="InterPro"/>
</dbReference>
<sequence>MAFPGFETASVIAAYLSKISALKPIHTLLFVALFSIISYLSLVDEYFIHSSNNHTADATNSLNNLNSYFLPSSLNFNDVNNWIDITQSFNSLNSLYQNSTHLALLPLRFKTISNNDLSLLPIFDQSLIDSISANISSSFSSSSSHSDSFFIDLVHDSTALNENYLVLDYNNDILESLINNNLSLLKSPNNSTMWKISHQYRIGQYQQLLSSNYKKLLAMIKGAETFDIIIVAIVYLIMYFTFAKLFYDMKRKANSKFWLPLAVLSTNVIAFLFALFVTTKIISLKVSLLSISEGLPFLISIVGFNNMVLITSAVIGTSNNQLLDQGVGNLIFKVIKVQSIPFIRDNLLFIISLIGCSLYASKLEALKNFCILSALFLFFNVLLTFTFFASILALKVEINLIHQSTSIKNALEEEGVDSFLAESVANQTLKDDFVFIDSPNESTITIFKLVVILAFVLFQLWFFKTNWISSSAIESIKLKVNDIHFLSLNIASQFNLNSIHEHHSATQNNNGIVLTVLEPLIYLPQNNFFYKVEDHVVHFLELISGSIRDRFISKFLLLAFFVSSFVNIYLLNAARLYNLDKPIQQYNRMISESVPSTPGQLSRRASFASISSHTTSSSGSYPSRDVRSSIQPIIHEKPIISENDIIETKNQNLINNKSNEITKPPHTAHDQTVNGTSRSHSHPHSHKSHSHESDSKYDHNAHVKKSYEEALKYFESGKLVELSNDNIAELVFKGNIPLYSLEKRLGNNTRAVIVRRKAISQLANAPVLKSSRLPYLHYDYDRVFGACCENVIGYMPLPVGIAGPIVIDGKPYHIPMATTEGCLVASAMRGCKAINAGGGVVTVLTRDGMTRGPCVRFPTLKEAGGAKIWIDSDEGQEELKKQFNSTSRFARLQHVFTALAGTLLYVRFRTTTGDAMGMNMISKGTEHCLKYLSEYRFPRMEVIAVSGNFCTDKKSAAVNWINGRGKSVVAEARIPAEVVKRVLKSDVDALIDLNISKNLIGSAMAGAIGGFNAHAANLVTAVFLATGQDPAQNVESSNCITLMHKDPEGSLQISVSMPSIEVGTIGGGTILDAQNSMLELLGVRGPHPTNPGENARQLAKIVASAVLAGELSLCSALAAGHLVQSHMQHNRAKPAGSVAAPAIGSLAPNTTSSATKSAYELKRLQEGSKICIKS</sequence>
<dbReference type="Pfam" id="PF12349">
    <property type="entry name" value="Sterol-sensing"/>
    <property type="match status" value="1"/>
</dbReference>
<dbReference type="InterPro" id="IPR023074">
    <property type="entry name" value="HMG_CoA_Rdtase_cat_sf"/>
</dbReference>
<feature type="compositionally biased region" description="Basic and acidic residues" evidence="10">
    <location>
        <begin position="690"/>
        <end position="701"/>
    </location>
</feature>
<comment type="similarity">
    <text evidence="2 9">Belongs to the HMG-CoA reductase family.</text>
</comment>
<evidence type="ECO:0000256" key="3">
    <source>
        <dbReference type="ARBA" id="ARBA00022692"/>
    </source>
</evidence>
<gene>
    <name evidence="12" type="ORF">ASCRUDRAFT_76682</name>
</gene>
<dbReference type="Gene3D" id="3.30.70.420">
    <property type="entry name" value="Hydroxymethylglutaryl-CoA reductase, class I/II, NAD/NADP-binding domain"/>
    <property type="match status" value="1"/>
</dbReference>
<protein>
    <recommendedName>
        <fullName evidence="9">3-hydroxy-3-methylglutaryl coenzyme A reductase</fullName>
        <shortName evidence="9">HMG-CoA reductase</shortName>
        <ecNumber evidence="9">1.1.1.34</ecNumber>
    </recommendedName>
</protein>
<dbReference type="InterPro" id="IPR023282">
    <property type="entry name" value="HMG_CoA_Rdtase_N"/>
</dbReference>
<keyword evidence="8 9" id="KW-0472">Membrane</keyword>
<dbReference type="Gene3D" id="3.90.770.10">
    <property type="entry name" value="3-hydroxy-3-methylglutaryl-coenzyme A Reductase, Chain A, domain 2"/>
    <property type="match status" value="1"/>
</dbReference>
<feature type="transmembrane region" description="Helical" evidence="9">
    <location>
        <begin position="259"/>
        <end position="282"/>
    </location>
</feature>
<dbReference type="FunFam" id="1.10.3270.10:FF:000001">
    <property type="entry name" value="3-hydroxy-3-methylglutaryl coenzyme A reductase"/>
    <property type="match status" value="1"/>
</dbReference>